<accession>A0A0A7PNY9</accession>
<dbReference type="GO" id="GO:0006744">
    <property type="term" value="P:ubiquinone biosynthetic process"/>
    <property type="evidence" value="ECO:0007669"/>
    <property type="project" value="InterPro"/>
</dbReference>
<reference evidence="1 2" key="1">
    <citation type="journal article" date="2015" name="Int. J. Syst. Evol. Microbiol.">
        <title>Description of Sphingopyxis fribergensis sp. nov. - a soil bacterium with the ability to degrade styrene and phenylacetic acid.</title>
        <authorList>
            <person name="Oelschlagel M."/>
            <person name="Ruckert C."/>
            <person name="Kalinowski J."/>
            <person name="Schmidt G."/>
            <person name="Schlomann M."/>
            <person name="Tischler D."/>
        </authorList>
    </citation>
    <scope>NUCLEOTIDE SEQUENCE [LARGE SCALE GENOMIC DNA]</scope>
    <source>
        <strain evidence="1 2">Kp5.2</strain>
        <plasmid evidence="1">pSfKp5.2</plasmid>
    </source>
</reference>
<name>A0A0A7PNY9_9SPHN</name>
<evidence type="ECO:0000313" key="1">
    <source>
        <dbReference type="EMBL" id="AJA11730.1"/>
    </source>
</evidence>
<organism evidence="1 2">
    <name type="scientific">Sphingopyxis fribergensis</name>
    <dbReference type="NCBI Taxonomy" id="1515612"/>
    <lineage>
        <taxon>Bacteria</taxon>
        <taxon>Pseudomonadati</taxon>
        <taxon>Pseudomonadota</taxon>
        <taxon>Alphaproteobacteria</taxon>
        <taxon>Sphingomonadales</taxon>
        <taxon>Sphingomonadaceae</taxon>
        <taxon>Sphingopyxis</taxon>
    </lineage>
</organism>
<dbReference type="Proteomes" id="UP000030907">
    <property type="component" value="Plasmid pSfKp5.2"/>
</dbReference>
<gene>
    <name evidence="1" type="ORF">SKP52_24445</name>
</gene>
<dbReference type="InterPro" id="IPR007715">
    <property type="entry name" value="Coq4"/>
</dbReference>
<keyword evidence="2" id="KW-1185">Reference proteome</keyword>
<keyword evidence="1" id="KW-0614">Plasmid</keyword>
<dbReference type="PANTHER" id="PTHR12922:SF7">
    <property type="entry name" value="UBIQUINONE BIOSYNTHESIS PROTEIN COQ4 HOMOLOG, MITOCHONDRIAL"/>
    <property type="match status" value="1"/>
</dbReference>
<evidence type="ECO:0008006" key="3">
    <source>
        <dbReference type="Google" id="ProtNLM"/>
    </source>
</evidence>
<dbReference type="AlphaFoldDB" id="A0A0A7PNY9"/>
<dbReference type="HOGENOM" id="CLU_080698_1_0_5"/>
<evidence type="ECO:0000313" key="2">
    <source>
        <dbReference type="Proteomes" id="UP000030907"/>
    </source>
</evidence>
<geneLocation type="plasmid" evidence="1 2">
    <name>pSfKp5.2</name>
</geneLocation>
<dbReference type="Pfam" id="PF05019">
    <property type="entry name" value="Coq4"/>
    <property type="match status" value="1"/>
</dbReference>
<dbReference type="PANTHER" id="PTHR12922">
    <property type="entry name" value="UBIQUINONE BIOSYNTHESIS PROTEIN"/>
    <property type="match status" value="1"/>
</dbReference>
<dbReference type="RefSeq" id="WP_228383946.1">
    <property type="nucleotide sequence ID" value="NZ_CP009123.1"/>
</dbReference>
<sequence>MASEAKMQGLELKRRIRPVEAFSAMKVLLRDKEDTAQVFRIVEALAGNSYYHHFRRFAESEGGRRILASRSNLLEHLRDRERLARCPIGSLGQRYLAFVYGEGLSADGLVEASKVGGVRSFVDPDVALFRNRMRDSHDLYHIVTGYGRDGLGEICVLTFGNAQFYNHGIAFLLLLGLFKSRREHPELPVLGPMIEAWRRGRSARNFSEIQWEEFLDRPLEEVRAALLLGPAPRYRAAEPEAKRIEVEFQVRRELALQRERNLEPA</sequence>
<protein>
    <recommendedName>
        <fullName evidence="3">Ubiquinone biosynthesis protein</fullName>
    </recommendedName>
</protein>
<dbReference type="EMBL" id="CP009123">
    <property type="protein sequence ID" value="AJA11730.1"/>
    <property type="molecule type" value="Genomic_DNA"/>
</dbReference>
<dbReference type="KEGG" id="sphk:SKP52_24445"/>
<proteinExistence type="predicted"/>